<dbReference type="RefSeq" id="WP_121464161.1">
    <property type="nucleotide sequence ID" value="NZ_CP091835.1"/>
</dbReference>
<dbReference type="AlphaFoldDB" id="A0A660HN29"/>
<accession>A0A660HN29</accession>
<keyword evidence="2" id="KW-1185">Reference proteome</keyword>
<dbReference type="KEGG" id="pzi:CWO85_03015"/>
<organism evidence="1 2">
    <name type="scientific">Ziziphus jujuba witches'-broom phytoplasma</name>
    <dbReference type="NCBI Taxonomy" id="135727"/>
    <lineage>
        <taxon>Bacteria</taxon>
        <taxon>Bacillati</taxon>
        <taxon>Mycoplasmatota</taxon>
        <taxon>Mollicutes</taxon>
        <taxon>Acholeplasmatales</taxon>
        <taxon>Acholeplasmataceae</taxon>
        <taxon>Candidatus Phytoplasma</taxon>
        <taxon>16SrV (Elm yellows group)</taxon>
    </lineage>
</organism>
<dbReference type="EMBL" id="CP025121">
    <property type="protein sequence ID" value="AYJ01448.1"/>
    <property type="molecule type" value="Genomic_DNA"/>
</dbReference>
<name>A0A660HN29_ZIZJU</name>
<reference evidence="1 2" key="1">
    <citation type="journal article" date="2018" name="BMC Genomics">
        <title>Comparative genome analysis of jujube witches'-broom Phytoplasma, an obligate pathogen that causes jujube witches'-broom disease.</title>
        <authorList>
            <person name="Wang J."/>
            <person name="Song L."/>
            <person name="Jiao Q."/>
            <person name="Yang S."/>
            <person name="Gao R."/>
            <person name="Lu X."/>
            <person name="Zhou G."/>
        </authorList>
    </citation>
    <scope>NUCLEOTIDE SEQUENCE [LARGE SCALE GENOMIC DNA]</scope>
    <source>
        <strain evidence="1">Jwb-nky</strain>
    </source>
</reference>
<proteinExistence type="predicted"/>
<evidence type="ECO:0000313" key="2">
    <source>
        <dbReference type="Proteomes" id="UP000272462"/>
    </source>
</evidence>
<protein>
    <submittedName>
        <fullName evidence="1">Uncharacterized protein</fullName>
    </submittedName>
</protein>
<evidence type="ECO:0000313" key="1">
    <source>
        <dbReference type="EMBL" id="AYJ01448.1"/>
    </source>
</evidence>
<sequence>MEIIKIINDNIKNVKKINMLILLKHLNVVSKDATRDIKINCLYHESKSKTSCDINNKNKVFYWGVVIKAGML</sequence>
<dbReference type="Proteomes" id="UP000272462">
    <property type="component" value="Chromosome"/>
</dbReference>
<gene>
    <name evidence="1" type="ORF">CWO85_03015</name>
</gene>